<accession>A0AAW0CMG6</accession>
<feature type="compositionally biased region" description="Polar residues" evidence="1">
    <location>
        <begin position="117"/>
        <end position="145"/>
    </location>
</feature>
<evidence type="ECO:0000313" key="3">
    <source>
        <dbReference type="Proteomes" id="UP001383192"/>
    </source>
</evidence>
<proteinExistence type="predicted"/>
<evidence type="ECO:0000313" key="2">
    <source>
        <dbReference type="EMBL" id="KAK7039204.1"/>
    </source>
</evidence>
<gene>
    <name evidence="2" type="ORF">VNI00_010109</name>
</gene>
<keyword evidence="3" id="KW-1185">Reference proteome</keyword>
<protein>
    <submittedName>
        <fullName evidence="2">Uncharacterized protein</fullName>
    </submittedName>
</protein>
<organism evidence="2 3">
    <name type="scientific">Paramarasmius palmivorus</name>
    <dbReference type="NCBI Taxonomy" id="297713"/>
    <lineage>
        <taxon>Eukaryota</taxon>
        <taxon>Fungi</taxon>
        <taxon>Dikarya</taxon>
        <taxon>Basidiomycota</taxon>
        <taxon>Agaricomycotina</taxon>
        <taxon>Agaricomycetes</taxon>
        <taxon>Agaricomycetidae</taxon>
        <taxon>Agaricales</taxon>
        <taxon>Marasmiineae</taxon>
        <taxon>Marasmiaceae</taxon>
        <taxon>Paramarasmius</taxon>
    </lineage>
</organism>
<feature type="region of interest" description="Disordered" evidence="1">
    <location>
        <begin position="112"/>
        <end position="186"/>
    </location>
</feature>
<dbReference type="AlphaFoldDB" id="A0AAW0CMG6"/>
<name>A0AAW0CMG6_9AGAR</name>
<feature type="compositionally biased region" description="Low complexity" evidence="1">
    <location>
        <begin position="160"/>
        <end position="184"/>
    </location>
</feature>
<reference evidence="2 3" key="1">
    <citation type="submission" date="2024-01" db="EMBL/GenBank/DDBJ databases">
        <title>A draft genome for a cacao thread blight-causing isolate of Paramarasmius palmivorus.</title>
        <authorList>
            <person name="Baruah I.K."/>
            <person name="Bukari Y."/>
            <person name="Amoako-Attah I."/>
            <person name="Meinhardt L.W."/>
            <person name="Bailey B.A."/>
            <person name="Cohen S.P."/>
        </authorList>
    </citation>
    <scope>NUCLEOTIDE SEQUENCE [LARGE SCALE GENOMIC DNA]</scope>
    <source>
        <strain evidence="2 3">GH-12</strain>
    </source>
</reference>
<dbReference type="EMBL" id="JAYKXP010000039">
    <property type="protein sequence ID" value="KAK7039204.1"/>
    <property type="molecule type" value="Genomic_DNA"/>
</dbReference>
<sequence length="207" mass="21537">MTRSSLGSGLVGTSRIYISATGTPDTGNLSSSALPSIALFDPSTITEASVTPTLNPPISTDIDTTPTFTLQVFDPPQTATETSAASGTFSIFNPPISTVSIALILRNALKSDKIPPSSDNEAVTTPDIPSSQSKNTTPDNSLTRTQSEDLPPSTLRGSNPTTPARAAPETTSSSPAQSPSNSAPHNFPRRWTVISLIISSIVARTII</sequence>
<comment type="caution">
    <text evidence="2">The sequence shown here is derived from an EMBL/GenBank/DDBJ whole genome shotgun (WGS) entry which is preliminary data.</text>
</comment>
<dbReference type="Proteomes" id="UP001383192">
    <property type="component" value="Unassembled WGS sequence"/>
</dbReference>
<evidence type="ECO:0000256" key="1">
    <source>
        <dbReference type="SAM" id="MobiDB-lite"/>
    </source>
</evidence>